<evidence type="ECO:0000313" key="2">
    <source>
        <dbReference type="EMBL" id="PCI77373.1"/>
    </source>
</evidence>
<keyword evidence="1" id="KW-1133">Transmembrane helix</keyword>
<name>A0A2A4X441_UNCAE</name>
<evidence type="ECO:0000313" key="3">
    <source>
        <dbReference type="Proteomes" id="UP000218775"/>
    </source>
</evidence>
<protein>
    <submittedName>
        <fullName evidence="2">Uncharacterized protein</fullName>
    </submittedName>
</protein>
<dbReference type="EMBL" id="NVUK01000017">
    <property type="protein sequence ID" value="PCI77373.1"/>
    <property type="molecule type" value="Genomic_DNA"/>
</dbReference>
<dbReference type="AlphaFoldDB" id="A0A2A4X441"/>
<keyword evidence="1" id="KW-0812">Transmembrane</keyword>
<sequence>MTGLDMVFDTKVGSCTGCGAQVSSFVTYCPFCGLDMVKAKVEPLEETLASVDENSGSSEQSDKDNLAGLYNPPYIARDKSGIGVGASVDVEKPISFQEVSTAKARASNAPLTTFNLPKQAVVEEIPEETPSSKGYLIPMSLMLMGSQFLMLALLIALFSTKGILTLEWKTSTAVAFFILSIPLLTFGFKWLGDSKKEPSALMDIRKK</sequence>
<keyword evidence="1" id="KW-0472">Membrane</keyword>
<feature type="transmembrane region" description="Helical" evidence="1">
    <location>
        <begin position="141"/>
        <end position="160"/>
    </location>
</feature>
<accession>A0A2A4X441</accession>
<evidence type="ECO:0000256" key="1">
    <source>
        <dbReference type="SAM" id="Phobius"/>
    </source>
</evidence>
<gene>
    <name evidence="2" type="ORF">COB21_03135</name>
</gene>
<feature type="transmembrane region" description="Helical" evidence="1">
    <location>
        <begin position="172"/>
        <end position="192"/>
    </location>
</feature>
<reference evidence="3" key="1">
    <citation type="submission" date="2017-08" db="EMBL/GenBank/DDBJ databases">
        <title>A dynamic microbial community with high functional redundancy inhabits the cold, oxic subseafloor aquifer.</title>
        <authorList>
            <person name="Tully B.J."/>
            <person name="Wheat C.G."/>
            <person name="Glazer B.T."/>
            <person name="Huber J.A."/>
        </authorList>
    </citation>
    <scope>NUCLEOTIDE SEQUENCE [LARGE SCALE GENOMIC DNA]</scope>
</reference>
<proteinExistence type="predicted"/>
<comment type="caution">
    <text evidence="2">The sequence shown here is derived from an EMBL/GenBank/DDBJ whole genome shotgun (WGS) entry which is preliminary data.</text>
</comment>
<organism evidence="2 3">
    <name type="scientific">Aerophobetes bacterium</name>
    <dbReference type="NCBI Taxonomy" id="2030807"/>
    <lineage>
        <taxon>Bacteria</taxon>
        <taxon>Candidatus Aerophobota</taxon>
    </lineage>
</organism>
<dbReference type="Proteomes" id="UP000218775">
    <property type="component" value="Unassembled WGS sequence"/>
</dbReference>